<evidence type="ECO:0000313" key="3">
    <source>
        <dbReference type="Proteomes" id="UP001595615"/>
    </source>
</evidence>
<dbReference type="Proteomes" id="UP001595615">
    <property type="component" value="Unassembled WGS sequence"/>
</dbReference>
<evidence type="ECO:0000256" key="1">
    <source>
        <dbReference type="SAM" id="Phobius"/>
    </source>
</evidence>
<dbReference type="RefSeq" id="WP_380855221.1">
    <property type="nucleotide sequence ID" value="NZ_JBHRXV010000001.1"/>
</dbReference>
<evidence type="ECO:0000313" key="2">
    <source>
        <dbReference type="EMBL" id="MFC3711051.1"/>
    </source>
</evidence>
<accession>A0ABV7X519</accession>
<organism evidence="2 3">
    <name type="scientific">Sphingoaurantiacus capsulatus</name>
    <dbReference type="NCBI Taxonomy" id="1771310"/>
    <lineage>
        <taxon>Bacteria</taxon>
        <taxon>Pseudomonadati</taxon>
        <taxon>Pseudomonadota</taxon>
        <taxon>Alphaproteobacteria</taxon>
        <taxon>Sphingomonadales</taxon>
        <taxon>Sphingosinicellaceae</taxon>
        <taxon>Sphingoaurantiacus</taxon>
    </lineage>
</organism>
<protein>
    <submittedName>
        <fullName evidence="2">Uncharacterized protein</fullName>
    </submittedName>
</protein>
<keyword evidence="3" id="KW-1185">Reference proteome</keyword>
<gene>
    <name evidence="2" type="ORF">ACFOMD_00620</name>
</gene>
<name>A0ABV7X519_9SPHN</name>
<reference evidence="3" key="1">
    <citation type="journal article" date="2019" name="Int. J. Syst. Evol. Microbiol.">
        <title>The Global Catalogue of Microorganisms (GCM) 10K type strain sequencing project: providing services to taxonomists for standard genome sequencing and annotation.</title>
        <authorList>
            <consortium name="The Broad Institute Genomics Platform"/>
            <consortium name="The Broad Institute Genome Sequencing Center for Infectious Disease"/>
            <person name="Wu L."/>
            <person name="Ma J."/>
        </authorList>
    </citation>
    <scope>NUCLEOTIDE SEQUENCE [LARGE SCALE GENOMIC DNA]</scope>
    <source>
        <strain evidence="3">KCTC 42644</strain>
    </source>
</reference>
<proteinExistence type="predicted"/>
<comment type="caution">
    <text evidence="2">The sequence shown here is derived from an EMBL/GenBank/DDBJ whole genome shotgun (WGS) entry which is preliminary data.</text>
</comment>
<dbReference type="EMBL" id="JBHRXV010000001">
    <property type="protein sequence ID" value="MFC3711051.1"/>
    <property type="molecule type" value="Genomic_DNA"/>
</dbReference>
<sequence>MPRKRMKYGYEWDDAADAPVPSPRYFTAVNFALAGVALAMSFLAAVSFDVEVAAMVRSIGIEPRPAHIIAYGMIVVPVTVAVFAILRLFGLADRDDD</sequence>
<keyword evidence="1" id="KW-0812">Transmembrane</keyword>
<keyword evidence="1" id="KW-0472">Membrane</keyword>
<feature type="transmembrane region" description="Helical" evidence="1">
    <location>
        <begin position="68"/>
        <end position="89"/>
    </location>
</feature>
<feature type="transmembrane region" description="Helical" evidence="1">
    <location>
        <begin position="28"/>
        <end position="48"/>
    </location>
</feature>
<keyword evidence="1" id="KW-1133">Transmembrane helix</keyword>